<protein>
    <submittedName>
        <fullName evidence="4">Pentatricopeptide repeat protein</fullName>
    </submittedName>
</protein>
<dbReference type="InterPro" id="IPR002885">
    <property type="entry name" value="PPR_rpt"/>
</dbReference>
<gene>
    <name evidence="4" type="ORF">CTI12_AA548880</name>
</gene>
<keyword evidence="5" id="KW-1185">Reference proteome</keyword>
<dbReference type="PROSITE" id="PS51375">
    <property type="entry name" value="PPR"/>
    <property type="match status" value="6"/>
</dbReference>
<sequence>MASRYITTLSKQKPFKQIFLKPLYQFCSFANEQTPTHDSQPDPHKTDDYKKIESLCKDRRFDDAKHLVLSLSEKGIDYNEDLFILLINGYAKSTKKWDIVKNCVKILLKMEELGVSKTVKFYNVLLEVVISEKKWNMAEKYFEKMLDEGIVPDMDTYRVMITGLCRCLRVETARKLFEDMKSRNFSPDFVVYNAMIKGYVGVKRMDEAEKIFMEMKGLGMEPDLVSYNLMINGYVQVRKMEDVERLVVEMKGRDIELDLVAYNTMVNGYVLVGKMEDAEKVVVEMKERRIEPDLVTYVTMIKGYVKADRVDDGLKLLEEMKGKRFGRNVDVRSCLGRLKEDCDGENMSESQQSVLQGVEVYVERLELLALRDAARELSELASRRVVGNENSQTDI</sequence>
<organism evidence="4 5">
    <name type="scientific">Artemisia annua</name>
    <name type="common">Sweet wormwood</name>
    <dbReference type="NCBI Taxonomy" id="35608"/>
    <lineage>
        <taxon>Eukaryota</taxon>
        <taxon>Viridiplantae</taxon>
        <taxon>Streptophyta</taxon>
        <taxon>Embryophyta</taxon>
        <taxon>Tracheophyta</taxon>
        <taxon>Spermatophyta</taxon>
        <taxon>Magnoliopsida</taxon>
        <taxon>eudicotyledons</taxon>
        <taxon>Gunneridae</taxon>
        <taxon>Pentapetalae</taxon>
        <taxon>asterids</taxon>
        <taxon>campanulids</taxon>
        <taxon>Asterales</taxon>
        <taxon>Asteraceae</taxon>
        <taxon>Asteroideae</taxon>
        <taxon>Anthemideae</taxon>
        <taxon>Artemisiinae</taxon>
        <taxon>Artemisia</taxon>
    </lineage>
</organism>
<dbReference type="InterPro" id="IPR011990">
    <property type="entry name" value="TPR-like_helical_dom_sf"/>
</dbReference>
<feature type="repeat" description="PPR" evidence="3">
    <location>
        <begin position="258"/>
        <end position="292"/>
    </location>
</feature>
<feature type="repeat" description="PPR" evidence="3">
    <location>
        <begin position="153"/>
        <end position="187"/>
    </location>
</feature>
<evidence type="ECO:0000256" key="3">
    <source>
        <dbReference type="PROSITE-ProRule" id="PRU00708"/>
    </source>
</evidence>
<feature type="repeat" description="PPR" evidence="3">
    <location>
        <begin position="223"/>
        <end position="257"/>
    </location>
</feature>
<dbReference type="STRING" id="35608.A0A2U1KZ00"/>
<feature type="repeat" description="PPR" evidence="3">
    <location>
        <begin position="118"/>
        <end position="152"/>
    </location>
</feature>
<evidence type="ECO:0000313" key="4">
    <source>
        <dbReference type="EMBL" id="PWA41992.1"/>
    </source>
</evidence>
<evidence type="ECO:0000313" key="5">
    <source>
        <dbReference type="Proteomes" id="UP000245207"/>
    </source>
</evidence>
<evidence type="ECO:0000256" key="1">
    <source>
        <dbReference type="ARBA" id="ARBA00007626"/>
    </source>
</evidence>
<dbReference type="AlphaFoldDB" id="A0A2U1KZ00"/>
<keyword evidence="2" id="KW-0677">Repeat</keyword>
<dbReference type="OrthoDB" id="185373at2759"/>
<dbReference type="EMBL" id="PKPP01012692">
    <property type="protein sequence ID" value="PWA41992.1"/>
    <property type="molecule type" value="Genomic_DNA"/>
</dbReference>
<dbReference type="GO" id="GO:0009507">
    <property type="term" value="C:chloroplast"/>
    <property type="evidence" value="ECO:0007669"/>
    <property type="project" value="TreeGrafter"/>
</dbReference>
<dbReference type="NCBIfam" id="TIGR00756">
    <property type="entry name" value="PPR"/>
    <property type="match status" value="6"/>
</dbReference>
<dbReference type="Pfam" id="PF13041">
    <property type="entry name" value="PPR_2"/>
    <property type="match status" value="3"/>
</dbReference>
<dbReference type="PANTHER" id="PTHR47936:SF1">
    <property type="entry name" value="PENTATRICOPEPTIDE REPEAT-CONTAINING PROTEIN GUN1, CHLOROPLASTIC"/>
    <property type="match status" value="1"/>
</dbReference>
<accession>A0A2U1KZ00</accession>
<dbReference type="Gene3D" id="1.25.40.10">
    <property type="entry name" value="Tetratricopeptide repeat domain"/>
    <property type="match status" value="2"/>
</dbReference>
<dbReference type="GO" id="GO:0010019">
    <property type="term" value="P:chloroplast-nucleus signaling pathway"/>
    <property type="evidence" value="ECO:0007669"/>
    <property type="project" value="TreeGrafter"/>
</dbReference>
<dbReference type="GO" id="GO:0031930">
    <property type="term" value="P:mitochondria-nucleus signaling pathway"/>
    <property type="evidence" value="ECO:0007669"/>
    <property type="project" value="TreeGrafter"/>
</dbReference>
<dbReference type="Proteomes" id="UP000245207">
    <property type="component" value="Unassembled WGS sequence"/>
</dbReference>
<reference evidence="4 5" key="1">
    <citation type="journal article" date="2018" name="Mol. Plant">
        <title>The genome of Artemisia annua provides insight into the evolution of Asteraceae family and artemisinin biosynthesis.</title>
        <authorList>
            <person name="Shen Q."/>
            <person name="Zhang L."/>
            <person name="Liao Z."/>
            <person name="Wang S."/>
            <person name="Yan T."/>
            <person name="Shi P."/>
            <person name="Liu M."/>
            <person name="Fu X."/>
            <person name="Pan Q."/>
            <person name="Wang Y."/>
            <person name="Lv Z."/>
            <person name="Lu X."/>
            <person name="Zhang F."/>
            <person name="Jiang W."/>
            <person name="Ma Y."/>
            <person name="Chen M."/>
            <person name="Hao X."/>
            <person name="Li L."/>
            <person name="Tang Y."/>
            <person name="Lv G."/>
            <person name="Zhou Y."/>
            <person name="Sun X."/>
            <person name="Brodelius P.E."/>
            <person name="Rose J.K.C."/>
            <person name="Tang K."/>
        </authorList>
    </citation>
    <scope>NUCLEOTIDE SEQUENCE [LARGE SCALE GENOMIC DNA]</scope>
    <source>
        <strain evidence="5">cv. Huhao1</strain>
        <tissue evidence="4">Leaf</tissue>
    </source>
</reference>
<comment type="caution">
    <text evidence="4">The sequence shown here is derived from an EMBL/GenBank/DDBJ whole genome shotgun (WGS) entry which is preliminary data.</text>
</comment>
<feature type="repeat" description="PPR" evidence="3">
    <location>
        <begin position="188"/>
        <end position="222"/>
    </location>
</feature>
<name>A0A2U1KZ00_ARTAN</name>
<feature type="repeat" description="PPR" evidence="3">
    <location>
        <begin position="293"/>
        <end position="327"/>
    </location>
</feature>
<dbReference type="PANTHER" id="PTHR47936">
    <property type="entry name" value="PPR_LONG DOMAIN-CONTAINING PROTEIN"/>
    <property type="match status" value="1"/>
</dbReference>
<comment type="similarity">
    <text evidence="1">Belongs to the PPR family. P subfamily.</text>
</comment>
<evidence type="ECO:0000256" key="2">
    <source>
        <dbReference type="ARBA" id="ARBA00022737"/>
    </source>
</evidence>
<proteinExistence type="inferred from homology"/>